<feature type="signal peptide" evidence="5">
    <location>
        <begin position="1"/>
        <end position="19"/>
    </location>
</feature>
<proteinExistence type="inferred from homology"/>
<evidence type="ECO:0000256" key="4">
    <source>
        <dbReference type="SAM" id="MobiDB-lite"/>
    </source>
</evidence>
<accession>L0AWD8</accession>
<dbReference type="eggNOG" id="KOG1697">
    <property type="taxonomic scope" value="Eukaryota"/>
</dbReference>
<dbReference type="GeneID" id="15803441"/>
<dbReference type="Pfam" id="PF00380">
    <property type="entry name" value="Ribosomal_S9"/>
    <property type="match status" value="1"/>
</dbReference>
<feature type="compositionally biased region" description="Acidic residues" evidence="4">
    <location>
        <begin position="97"/>
        <end position="115"/>
    </location>
</feature>
<evidence type="ECO:0000256" key="1">
    <source>
        <dbReference type="ARBA" id="ARBA00005251"/>
    </source>
</evidence>
<dbReference type="GO" id="GO:0006412">
    <property type="term" value="P:translation"/>
    <property type="evidence" value="ECO:0007669"/>
    <property type="project" value="InterPro"/>
</dbReference>
<dbReference type="SUPFAM" id="SSF54211">
    <property type="entry name" value="Ribosomal protein S5 domain 2-like"/>
    <property type="match status" value="1"/>
</dbReference>
<keyword evidence="3" id="KW-0687">Ribonucleoprotein</keyword>
<dbReference type="InterPro" id="IPR014721">
    <property type="entry name" value="Ribsml_uS5_D2-typ_fold_subgr"/>
</dbReference>
<dbReference type="Gene3D" id="3.30.230.10">
    <property type="match status" value="1"/>
</dbReference>
<organism evidence="6 7">
    <name type="scientific">Theileria equi strain WA</name>
    <dbReference type="NCBI Taxonomy" id="1537102"/>
    <lineage>
        <taxon>Eukaryota</taxon>
        <taxon>Sar</taxon>
        <taxon>Alveolata</taxon>
        <taxon>Apicomplexa</taxon>
        <taxon>Aconoidasida</taxon>
        <taxon>Piroplasmida</taxon>
        <taxon>Theileriidae</taxon>
        <taxon>Theileria</taxon>
    </lineage>
</organism>
<evidence type="ECO:0000256" key="2">
    <source>
        <dbReference type="ARBA" id="ARBA00022980"/>
    </source>
</evidence>
<dbReference type="GO" id="GO:0003723">
    <property type="term" value="F:RNA binding"/>
    <property type="evidence" value="ECO:0007669"/>
    <property type="project" value="TreeGrafter"/>
</dbReference>
<gene>
    <name evidence="6" type="ORF">BEWA_020710</name>
</gene>
<feature type="region of interest" description="Disordered" evidence="4">
    <location>
        <begin position="76"/>
        <end position="126"/>
    </location>
</feature>
<dbReference type="RefSeq" id="XP_004828890.1">
    <property type="nucleotide sequence ID" value="XM_004828833.1"/>
</dbReference>
<dbReference type="PANTHER" id="PTHR21569">
    <property type="entry name" value="RIBOSOMAL PROTEIN S9"/>
    <property type="match status" value="1"/>
</dbReference>
<feature type="region of interest" description="Disordered" evidence="4">
    <location>
        <begin position="268"/>
        <end position="299"/>
    </location>
</feature>
<dbReference type="KEGG" id="beq:BEWA_020710"/>
<evidence type="ECO:0000256" key="3">
    <source>
        <dbReference type="ARBA" id="ARBA00023274"/>
    </source>
</evidence>
<dbReference type="GO" id="GO:0003735">
    <property type="term" value="F:structural constituent of ribosome"/>
    <property type="evidence" value="ECO:0007669"/>
    <property type="project" value="InterPro"/>
</dbReference>
<feature type="chain" id="PRO_5003939434" evidence="5">
    <location>
        <begin position="20"/>
        <end position="686"/>
    </location>
</feature>
<dbReference type="EMBL" id="CP001669">
    <property type="protein sequence ID" value="AFZ79224.1"/>
    <property type="molecule type" value="Genomic_DNA"/>
</dbReference>
<keyword evidence="5" id="KW-0732">Signal</keyword>
<dbReference type="STRING" id="1537102.L0AWD8"/>
<comment type="similarity">
    <text evidence="1">Belongs to the universal ribosomal protein uS9 family.</text>
</comment>
<reference evidence="6 7" key="1">
    <citation type="journal article" date="2012" name="BMC Genomics">
        <title>Comparative genomic analysis and phylogenetic position of Theileria equi.</title>
        <authorList>
            <person name="Kappmeyer L.S."/>
            <person name="Thiagarajan M."/>
            <person name="Herndon D.R."/>
            <person name="Ramsay J.D."/>
            <person name="Caler E."/>
            <person name="Djikeng A."/>
            <person name="Gillespie J.J."/>
            <person name="Lau A.O."/>
            <person name="Roalson E.H."/>
            <person name="Silva J.C."/>
            <person name="Silva M.G."/>
            <person name="Suarez C.E."/>
            <person name="Ueti M.W."/>
            <person name="Nene V.M."/>
            <person name="Mealey R.H."/>
            <person name="Knowles D.P."/>
            <person name="Brayton K.A."/>
        </authorList>
    </citation>
    <scope>NUCLEOTIDE SEQUENCE [LARGE SCALE GENOMIC DNA]</scope>
    <source>
        <strain evidence="6 7">WA</strain>
    </source>
</reference>
<dbReference type="OrthoDB" id="10254627at2759"/>
<keyword evidence="7" id="KW-1185">Reference proteome</keyword>
<dbReference type="InterPro" id="IPR000754">
    <property type="entry name" value="Ribosomal_uS9"/>
</dbReference>
<evidence type="ECO:0000313" key="7">
    <source>
        <dbReference type="Proteomes" id="UP000031512"/>
    </source>
</evidence>
<dbReference type="Proteomes" id="UP000031512">
    <property type="component" value="Chromosome 1"/>
</dbReference>
<dbReference type="AlphaFoldDB" id="L0AWD8"/>
<keyword evidence="2 6" id="KW-0689">Ribosomal protein</keyword>
<name>L0AWD8_THEEQ</name>
<evidence type="ECO:0000313" key="6">
    <source>
        <dbReference type="EMBL" id="AFZ79224.1"/>
    </source>
</evidence>
<protein>
    <submittedName>
        <fullName evidence="6">Ribosomal protein S9 family member protein</fullName>
    </submittedName>
</protein>
<dbReference type="VEuPathDB" id="PiroplasmaDB:BEWA_020710"/>
<dbReference type="InterPro" id="IPR020568">
    <property type="entry name" value="Ribosomal_Su5_D2-typ_SF"/>
</dbReference>
<evidence type="ECO:0000256" key="5">
    <source>
        <dbReference type="SAM" id="SignalP"/>
    </source>
</evidence>
<dbReference type="PANTHER" id="PTHR21569:SF1">
    <property type="entry name" value="SMALL RIBOSOMAL SUBUNIT PROTEIN US9M"/>
    <property type="match status" value="1"/>
</dbReference>
<dbReference type="GO" id="GO:0015935">
    <property type="term" value="C:small ribosomal subunit"/>
    <property type="evidence" value="ECO:0007669"/>
    <property type="project" value="TreeGrafter"/>
</dbReference>
<sequence>MRYLLCLTILVANFLDSFSLCLDRSACAFISSNRCSFNLFLGAESSFCTSSRTFRGKARHNEPFLCAAPRNLPGRFSQGDDGGQEEDCGDLSGQLNEDYDEEDGYSQSEIEDSDAEDKPKKKRKVGKTIKDNYSEVYKKILNSPSRFSGPSYSQREYGEELPEGSKVLFDFLPYPRNYDFYGAARLSSGVQDYYDPDGSKEAQYEEDVKERAEGGDRFHGPFPKSAYYSIDGVDRPDKRIRTTLEAGDIDVDPEDMFDIMVNKNVDPPKIKPVMQKPSQDDENEADEFPETRLGPPDNVPMQNIDPGHFLFDDDGHIQHYLKYLNRYDYKTFSFHHKDPTRLEYYLNNDYIDRIEKPFPPPETSSERVRKYFMGMVPSLMDELVVKIKNDPNKHNVASPPLHNFIFLSKFKMPDYLTDDYDGRGDDKDYKKFASLEGLHNPSQSLTYPYSNKEPLRQRQLLSAYIDIVDSQDLGTLATRTKRFSKTKALRRAAFSDITKPPLAHPMEDSMDNDVEDVIDSSEYGNLVGWSDELDGVASGDSEMDNFSPDSGNIKKVLDKLYVKGRKKRGFAMVYLEPGIGHIIINNRDGYQYLHYNKFWIRNIMEPLTTLYLDRKFNIVAQVRGGGLSGQSVAIRHAVVKYIYTILAPKLKPFLRICDLVTPDIRRTERKKTNLRKARKKEKYSKR</sequence>